<dbReference type="STRING" id="29421.B2M20_12070"/>
<dbReference type="AlphaFoldDB" id="A0A1V4HX17"/>
<evidence type="ECO:0008006" key="3">
    <source>
        <dbReference type="Google" id="ProtNLM"/>
    </source>
</evidence>
<dbReference type="Proteomes" id="UP000189940">
    <property type="component" value="Unassembled WGS sequence"/>
</dbReference>
<comment type="caution">
    <text evidence="1">The sequence shown here is derived from an EMBL/GenBank/DDBJ whole genome shotgun (WGS) entry which is preliminary data.</text>
</comment>
<evidence type="ECO:0000313" key="2">
    <source>
        <dbReference type="Proteomes" id="UP000189940"/>
    </source>
</evidence>
<proteinExistence type="predicted"/>
<dbReference type="Pfam" id="PF10098">
    <property type="entry name" value="DUF2336"/>
    <property type="match status" value="1"/>
</dbReference>
<keyword evidence="2" id="KW-1185">Reference proteome</keyword>
<dbReference type="OrthoDB" id="8443186at2"/>
<organism evidence="1 2">
    <name type="scientific">Nitrobacter vulgaris</name>
    <dbReference type="NCBI Taxonomy" id="29421"/>
    <lineage>
        <taxon>Bacteria</taxon>
        <taxon>Pseudomonadati</taxon>
        <taxon>Pseudomonadota</taxon>
        <taxon>Alphaproteobacteria</taxon>
        <taxon>Hyphomicrobiales</taxon>
        <taxon>Nitrobacteraceae</taxon>
        <taxon>Nitrobacter</taxon>
    </lineage>
</organism>
<evidence type="ECO:0000313" key="1">
    <source>
        <dbReference type="EMBL" id="OPH82517.1"/>
    </source>
</evidence>
<accession>A0A1V4HX17</accession>
<gene>
    <name evidence="1" type="ORF">B2M20_12070</name>
</gene>
<dbReference type="RefSeq" id="WP_079447287.1">
    <property type="nucleotide sequence ID" value="NZ_MWPQ01000044.1"/>
</dbReference>
<dbReference type="InterPro" id="IPR019285">
    <property type="entry name" value="DUF2336"/>
</dbReference>
<sequence>MLSKSAGSANLLEELQTVLTHGTIARRIETLQRVTDLFLNHTVDYSDDQITLFDDVFNCLIQHIESSAKALLARRLAPVAKAPPQIIHVLAFDDLIEVAAPVLSQSERLSDDVLIESVRSKSQAHLLAISTRRVLSVAVTDVLIERGNDEVVKSTVNNPGADFSELGFTQLVERAEGNDDIATCVGMRRSIPRHHYLKLIAKASATVRARLAAANPDLTNDVSVVVSEVTRRARSAPGTIIRETTIAHGLVRSLYEDGRLDEQEVAAFAEARKFDETNAAIACLANVSIADAEKMMIESQTEGVLILAKVGGLSWATVKTIIDMRRDLTHVEMTNIDAAKRTYECLRQSTAQQVLRFHRTQQAAAAGDG</sequence>
<protein>
    <recommendedName>
        <fullName evidence="3">DUF2336 domain-containing protein</fullName>
    </recommendedName>
</protein>
<dbReference type="EMBL" id="MWPQ01000044">
    <property type="protein sequence ID" value="OPH82517.1"/>
    <property type="molecule type" value="Genomic_DNA"/>
</dbReference>
<reference evidence="1 2" key="1">
    <citation type="submission" date="2017-02" db="EMBL/GenBank/DDBJ databases">
        <title>Genome sequence of the nitrite-oxidizing bacterium Nitrobacter vulgaris strain Ab1.</title>
        <authorList>
            <person name="Mellbye B.L."/>
            <person name="Davis E.W."/>
            <person name="Spieck E."/>
            <person name="Chang J.H."/>
            <person name="Bottomley P.J."/>
            <person name="Sayavedra-Soto L.A."/>
        </authorList>
    </citation>
    <scope>NUCLEOTIDE SEQUENCE [LARGE SCALE GENOMIC DNA]</scope>
    <source>
        <strain evidence="1 2">Ab1</strain>
    </source>
</reference>
<name>A0A1V4HX17_NITVU</name>